<evidence type="ECO:0000313" key="8">
    <source>
        <dbReference type="Proteomes" id="UP000321606"/>
    </source>
</evidence>
<dbReference type="AlphaFoldDB" id="A0A510JG22"/>
<evidence type="ECO:0000256" key="2">
    <source>
        <dbReference type="ARBA" id="ARBA00022573"/>
    </source>
</evidence>
<evidence type="ECO:0000256" key="3">
    <source>
        <dbReference type="ARBA" id="ARBA00022603"/>
    </source>
</evidence>
<dbReference type="UniPathway" id="UPA00148"/>
<reference evidence="7 8" key="1">
    <citation type="submission" date="2019-07" db="EMBL/GenBank/DDBJ databases">
        <title>Complete Genome Sequence of Leptotrichia goodfellowii Strain JCM 16774.</title>
        <authorList>
            <person name="Watanabe S."/>
            <person name="Cui L."/>
        </authorList>
    </citation>
    <scope>NUCLEOTIDE SEQUENCE [LARGE SCALE GENOMIC DNA]</scope>
    <source>
        <strain evidence="7 8">JCM16774</strain>
    </source>
</reference>
<organism evidence="7 8">
    <name type="scientific">Pseudoleptotrichia goodfellowii</name>
    <dbReference type="NCBI Taxonomy" id="157692"/>
    <lineage>
        <taxon>Bacteria</taxon>
        <taxon>Fusobacteriati</taxon>
        <taxon>Fusobacteriota</taxon>
        <taxon>Fusobacteriia</taxon>
        <taxon>Fusobacteriales</taxon>
        <taxon>Leptotrichiaceae</taxon>
        <taxon>Pseudoleptotrichia</taxon>
    </lineage>
</organism>
<dbReference type="PANTHER" id="PTHR43182">
    <property type="entry name" value="COBALT-PRECORRIN-6B C(15)-METHYLTRANSFERASE (DECARBOXYLATING)"/>
    <property type="match status" value="1"/>
</dbReference>
<dbReference type="InterPro" id="IPR025714">
    <property type="entry name" value="Methyltranfer_dom"/>
</dbReference>
<dbReference type="NCBIfam" id="TIGR02469">
    <property type="entry name" value="CbiT"/>
    <property type="match status" value="1"/>
</dbReference>
<dbReference type="GO" id="GO:0009236">
    <property type="term" value="P:cobalamin biosynthetic process"/>
    <property type="evidence" value="ECO:0007669"/>
    <property type="project" value="UniProtKB-UniPathway"/>
</dbReference>
<protein>
    <submittedName>
        <fullName evidence="7">Precorrin-6y C5,15-methyltransferase subunit CbiT</fullName>
    </submittedName>
</protein>
<dbReference type="InterPro" id="IPR014008">
    <property type="entry name" value="Cbl_synth_MTase_CbiT"/>
</dbReference>
<proteinExistence type="inferred from homology"/>
<evidence type="ECO:0000313" key="7">
    <source>
        <dbReference type="EMBL" id="BBM37195.1"/>
    </source>
</evidence>
<comment type="pathway">
    <text evidence="1">Cofactor biosynthesis; adenosylcobalamin biosynthesis.</text>
</comment>
<dbReference type="KEGG" id="lgo:JCM16774_2154"/>
<evidence type="ECO:0000256" key="4">
    <source>
        <dbReference type="ARBA" id="ARBA00022679"/>
    </source>
</evidence>
<dbReference type="CDD" id="cd02440">
    <property type="entry name" value="AdoMet_MTases"/>
    <property type="match status" value="1"/>
</dbReference>
<accession>A0A510JG22</accession>
<evidence type="ECO:0000259" key="6">
    <source>
        <dbReference type="Pfam" id="PF13847"/>
    </source>
</evidence>
<keyword evidence="3 7" id="KW-0489">Methyltransferase</keyword>
<dbReference type="HAMAP" id="MF_00786">
    <property type="entry name" value="CbiT"/>
    <property type="match status" value="1"/>
</dbReference>
<dbReference type="Pfam" id="PF13847">
    <property type="entry name" value="Methyltransf_31"/>
    <property type="match status" value="1"/>
</dbReference>
<dbReference type="GO" id="GO:0032259">
    <property type="term" value="P:methylation"/>
    <property type="evidence" value="ECO:0007669"/>
    <property type="project" value="UniProtKB-KW"/>
</dbReference>
<keyword evidence="4 7" id="KW-0808">Transferase</keyword>
<keyword evidence="2" id="KW-0169">Cobalamin biosynthesis</keyword>
<dbReference type="SUPFAM" id="SSF53335">
    <property type="entry name" value="S-adenosyl-L-methionine-dependent methyltransferases"/>
    <property type="match status" value="1"/>
</dbReference>
<sequence length="189" mass="21474">MFHIKDEEFIRGKAPMTKEEIRAVSLAKLEMKNDDICLDIGGGTGSVTMEMAQFAKDGHVYVIEQKEDAFELIKQNVEKFDLKNVTYIKGEAPEGLSHLDVKFDKIFIGGSGGNLEDIIQYSYDNLKEKGILVLNFIVLENVFNAIETLKKIPFKDTDICQIIVSKNRKVKDFNMMMAENPIYVITARK</sequence>
<dbReference type="OrthoDB" id="9780707at2"/>
<dbReference type="RefSeq" id="WP_006807207.1">
    <property type="nucleotide sequence ID" value="NZ_AP019822.1"/>
</dbReference>
<name>A0A510JG22_9FUSO</name>
<dbReference type="InterPro" id="IPR029063">
    <property type="entry name" value="SAM-dependent_MTases_sf"/>
</dbReference>
<evidence type="ECO:0000256" key="1">
    <source>
        <dbReference type="ARBA" id="ARBA00004953"/>
    </source>
</evidence>
<dbReference type="EMBL" id="AP019822">
    <property type="protein sequence ID" value="BBM37195.1"/>
    <property type="molecule type" value="Genomic_DNA"/>
</dbReference>
<dbReference type="STRING" id="714315.GCA_000516535_02149"/>
<evidence type="ECO:0000256" key="5">
    <source>
        <dbReference type="ARBA" id="ARBA00022691"/>
    </source>
</evidence>
<dbReference type="Proteomes" id="UP000321606">
    <property type="component" value="Chromosome"/>
</dbReference>
<feature type="domain" description="Methyltransferase" evidence="6">
    <location>
        <begin position="34"/>
        <end position="144"/>
    </location>
</feature>
<gene>
    <name evidence="7" type="ORF">JCM16774_2154</name>
</gene>
<dbReference type="PANTHER" id="PTHR43182:SF1">
    <property type="entry name" value="COBALT-PRECORRIN-7 C(5)-METHYLTRANSFERASE"/>
    <property type="match status" value="1"/>
</dbReference>
<dbReference type="GO" id="GO:0008276">
    <property type="term" value="F:protein methyltransferase activity"/>
    <property type="evidence" value="ECO:0007669"/>
    <property type="project" value="InterPro"/>
</dbReference>
<dbReference type="InterPro" id="IPR023475">
    <property type="entry name" value="CbiT"/>
</dbReference>
<dbReference type="InterPro" id="IPR050714">
    <property type="entry name" value="Cobalamin_biosynth_MTase"/>
</dbReference>
<keyword evidence="5" id="KW-0949">S-adenosyl-L-methionine</keyword>
<dbReference type="Gene3D" id="3.40.50.150">
    <property type="entry name" value="Vaccinia Virus protein VP39"/>
    <property type="match status" value="1"/>
</dbReference>